<feature type="compositionally biased region" description="Polar residues" evidence="1">
    <location>
        <begin position="264"/>
        <end position="280"/>
    </location>
</feature>
<sequence>MWKTGTQIDEISTSCLNVAALIAFRARGAVGKVPKGGMNAKAARIEFSILNGHRFDEDDDDDKDTLVNQQTRFKKWQTISNLMATTLKTPFRTLLNDALAWGSTSAPISILDPFTGEGRVPAQDPIYILENPWVHEQDEVVAILQLPSPTSPFSGFPDSDGTKCNSTESLYTKCNPTPTPQTLPEFDCDTPFPTCDSQPLYFFELVALACTLKQSRPEYRVLTSNCYWYCAMILHLVRLRHGLELSFVREPTNVSTKIPKASEKSYNGPSPPDSNDNGSNLEREKSANTEPHAEKKARPAFKWKPNPKPDPEHQIPVPPTSDVTSSLSTPDPLIQAPVLGFPYQSNSPSSWYAAKMGTWHGIRIAKPPTDRYLHKWLTTAEKAIEQFRNEVCSGNQCYKVILQDGSALDMEDGLVEGMNWDNAGGGGGGGPQGEFVAEFSKFLRSEDGLVDAGWDEHVDDERVDEDAAAVVDIMEESGFYSLPSFASREWDSMSFAEDLPANPILINSYWFSIVTKHSNIHPEGRRKHPNYGMVPTPSQTTSYTIAGGMVVSIRWGVALGWGIMDVELESDYAPGGQGLVMQ</sequence>
<dbReference type="EMBL" id="MU151094">
    <property type="protein sequence ID" value="KAF9450939.1"/>
    <property type="molecule type" value="Genomic_DNA"/>
</dbReference>
<feature type="compositionally biased region" description="Basic and acidic residues" evidence="1">
    <location>
        <begin position="281"/>
        <end position="297"/>
    </location>
</feature>
<dbReference type="Proteomes" id="UP000807342">
    <property type="component" value="Unassembled WGS sequence"/>
</dbReference>
<feature type="region of interest" description="Disordered" evidence="1">
    <location>
        <begin position="252"/>
        <end position="329"/>
    </location>
</feature>
<evidence type="ECO:0000313" key="3">
    <source>
        <dbReference type="Proteomes" id="UP000807342"/>
    </source>
</evidence>
<reference evidence="2" key="1">
    <citation type="submission" date="2020-11" db="EMBL/GenBank/DDBJ databases">
        <authorList>
            <consortium name="DOE Joint Genome Institute"/>
            <person name="Ahrendt S."/>
            <person name="Riley R."/>
            <person name="Andreopoulos W."/>
            <person name="Labutti K."/>
            <person name="Pangilinan J."/>
            <person name="Ruiz-Duenas F.J."/>
            <person name="Barrasa J.M."/>
            <person name="Sanchez-Garcia M."/>
            <person name="Camarero S."/>
            <person name="Miyauchi S."/>
            <person name="Serrano A."/>
            <person name="Linde D."/>
            <person name="Babiker R."/>
            <person name="Drula E."/>
            <person name="Ayuso-Fernandez I."/>
            <person name="Pacheco R."/>
            <person name="Padilla G."/>
            <person name="Ferreira P."/>
            <person name="Barriuso J."/>
            <person name="Kellner H."/>
            <person name="Castanera R."/>
            <person name="Alfaro M."/>
            <person name="Ramirez L."/>
            <person name="Pisabarro A.G."/>
            <person name="Kuo A."/>
            <person name="Tritt A."/>
            <person name="Lipzen A."/>
            <person name="He G."/>
            <person name="Yan M."/>
            <person name="Ng V."/>
            <person name="Cullen D."/>
            <person name="Martin F."/>
            <person name="Rosso M.-N."/>
            <person name="Henrissat B."/>
            <person name="Hibbett D."/>
            <person name="Martinez A.T."/>
            <person name="Grigoriev I.V."/>
        </authorList>
    </citation>
    <scope>NUCLEOTIDE SEQUENCE</scope>
    <source>
        <strain evidence="2">MF-IS2</strain>
    </source>
</reference>
<comment type="caution">
    <text evidence="2">The sequence shown here is derived from an EMBL/GenBank/DDBJ whole genome shotgun (WGS) entry which is preliminary data.</text>
</comment>
<dbReference type="OrthoDB" id="2938947at2759"/>
<organism evidence="2 3">
    <name type="scientific">Macrolepiota fuliginosa MF-IS2</name>
    <dbReference type="NCBI Taxonomy" id="1400762"/>
    <lineage>
        <taxon>Eukaryota</taxon>
        <taxon>Fungi</taxon>
        <taxon>Dikarya</taxon>
        <taxon>Basidiomycota</taxon>
        <taxon>Agaricomycotina</taxon>
        <taxon>Agaricomycetes</taxon>
        <taxon>Agaricomycetidae</taxon>
        <taxon>Agaricales</taxon>
        <taxon>Agaricineae</taxon>
        <taxon>Agaricaceae</taxon>
        <taxon>Macrolepiota</taxon>
    </lineage>
</organism>
<proteinExistence type="predicted"/>
<protein>
    <submittedName>
        <fullName evidence="2">Uncharacterized protein</fullName>
    </submittedName>
</protein>
<dbReference type="AlphaFoldDB" id="A0A9P6C738"/>
<name>A0A9P6C738_9AGAR</name>
<evidence type="ECO:0000313" key="2">
    <source>
        <dbReference type="EMBL" id="KAF9450939.1"/>
    </source>
</evidence>
<keyword evidence="3" id="KW-1185">Reference proteome</keyword>
<gene>
    <name evidence="2" type="ORF">P691DRAFT_788193</name>
</gene>
<accession>A0A9P6C738</accession>
<evidence type="ECO:0000256" key="1">
    <source>
        <dbReference type="SAM" id="MobiDB-lite"/>
    </source>
</evidence>